<evidence type="ECO:0008006" key="4">
    <source>
        <dbReference type="Google" id="ProtNLM"/>
    </source>
</evidence>
<gene>
    <name evidence="2" type="ORF">EAH81_17140</name>
</gene>
<dbReference type="OrthoDB" id="1376969at2"/>
<dbReference type="Proteomes" id="UP000319700">
    <property type="component" value="Unassembled WGS sequence"/>
</dbReference>
<comment type="caution">
    <text evidence="2">The sequence shown here is derived from an EMBL/GenBank/DDBJ whole genome shotgun (WGS) entry which is preliminary data.</text>
</comment>
<dbReference type="RefSeq" id="WP_140509245.1">
    <property type="nucleotide sequence ID" value="NZ_RCZH01000011.1"/>
</dbReference>
<dbReference type="EMBL" id="RCZH01000011">
    <property type="protein sequence ID" value="TPG38157.1"/>
    <property type="molecule type" value="Genomic_DNA"/>
</dbReference>
<evidence type="ECO:0000256" key="1">
    <source>
        <dbReference type="SAM" id="SignalP"/>
    </source>
</evidence>
<feature type="chain" id="PRO_5021397962" description="DUF4595 domain-containing protein" evidence="1">
    <location>
        <begin position="21"/>
        <end position="250"/>
    </location>
</feature>
<name>A0A502EL28_9FLAO</name>
<evidence type="ECO:0000313" key="2">
    <source>
        <dbReference type="EMBL" id="TPG38157.1"/>
    </source>
</evidence>
<dbReference type="PROSITE" id="PS51257">
    <property type="entry name" value="PROKAR_LIPOPROTEIN"/>
    <property type="match status" value="1"/>
</dbReference>
<sequence length="250" mass="28449">MKNLLLLFGTLTLVFTSCSSNDSLTDSNTETAFKLTKIVHLTPDYSVMYFTDIKYDGNKIVSSTDNNGYVAKYTYTGELITKVEEFQSFTVLENIREYTYLNGKMSIEIQRMPNETKYLEIKYTHNTDGTIAYDRREINSASGKIITSSGKYAYKNGNIIKNEIMNKGQVDIVFEYEYDTKKNPLSNILGLNLLLNGPLSASLNNMIKMSNASTAQQRTFLYSYYNNDFPSEQKRLGNGGGLEEIIKYTY</sequence>
<organism evidence="2 3">
    <name type="scientific">Flavobacterium pectinovorum</name>
    <dbReference type="NCBI Taxonomy" id="29533"/>
    <lineage>
        <taxon>Bacteria</taxon>
        <taxon>Pseudomonadati</taxon>
        <taxon>Bacteroidota</taxon>
        <taxon>Flavobacteriia</taxon>
        <taxon>Flavobacteriales</taxon>
        <taxon>Flavobacteriaceae</taxon>
        <taxon>Flavobacterium</taxon>
    </lineage>
</organism>
<accession>A0A502EL28</accession>
<keyword evidence="1" id="KW-0732">Signal</keyword>
<keyword evidence="3" id="KW-1185">Reference proteome</keyword>
<protein>
    <recommendedName>
        <fullName evidence="4">DUF4595 domain-containing protein</fullName>
    </recommendedName>
</protein>
<proteinExistence type="predicted"/>
<evidence type="ECO:0000313" key="3">
    <source>
        <dbReference type="Proteomes" id="UP000319700"/>
    </source>
</evidence>
<reference evidence="2 3" key="1">
    <citation type="journal article" date="2019" name="Environ. Microbiol.">
        <title>Species interactions and distinct microbial communities in high Arctic permafrost affected cryosols are associated with the CH4 and CO2 gas fluxes.</title>
        <authorList>
            <person name="Altshuler I."/>
            <person name="Hamel J."/>
            <person name="Turney S."/>
            <person name="Magnuson E."/>
            <person name="Levesque R."/>
            <person name="Greer C."/>
            <person name="Whyte L.G."/>
        </authorList>
    </citation>
    <scope>NUCLEOTIDE SEQUENCE [LARGE SCALE GENOMIC DNA]</scope>
    <source>
        <strain evidence="2 3">42</strain>
    </source>
</reference>
<dbReference type="AlphaFoldDB" id="A0A502EL28"/>
<feature type="signal peptide" evidence="1">
    <location>
        <begin position="1"/>
        <end position="20"/>
    </location>
</feature>